<feature type="transmembrane region" description="Helical" evidence="1">
    <location>
        <begin position="290"/>
        <end position="310"/>
    </location>
</feature>
<feature type="transmembrane region" description="Helical" evidence="1">
    <location>
        <begin position="317"/>
        <end position="336"/>
    </location>
</feature>
<organism evidence="2 3">
    <name type="scientific">Clostridium sporogenes</name>
    <dbReference type="NCBI Taxonomy" id="1509"/>
    <lineage>
        <taxon>Bacteria</taxon>
        <taxon>Bacillati</taxon>
        <taxon>Bacillota</taxon>
        <taxon>Clostridia</taxon>
        <taxon>Eubacteriales</taxon>
        <taxon>Clostridiaceae</taxon>
        <taxon>Clostridium</taxon>
    </lineage>
</organism>
<feature type="transmembrane region" description="Helical" evidence="1">
    <location>
        <begin position="232"/>
        <end position="258"/>
    </location>
</feature>
<accession>A0AAE4JWD9</accession>
<dbReference type="EMBL" id="JARUIS010000014">
    <property type="protein sequence ID" value="MDS1003982.1"/>
    <property type="molecule type" value="Genomic_DNA"/>
</dbReference>
<keyword evidence="1" id="KW-1133">Transmembrane helix</keyword>
<dbReference type="AlphaFoldDB" id="A0AAE4JWD9"/>
<feature type="transmembrane region" description="Helical" evidence="1">
    <location>
        <begin position="191"/>
        <end position="211"/>
    </location>
</feature>
<dbReference type="GO" id="GO:0005886">
    <property type="term" value="C:plasma membrane"/>
    <property type="evidence" value="ECO:0007669"/>
    <property type="project" value="UniProtKB-SubCell"/>
</dbReference>
<proteinExistence type="predicted"/>
<reference evidence="2" key="1">
    <citation type="submission" date="2023-04" db="EMBL/GenBank/DDBJ databases">
        <title>Assessment of the microbiological origin of a defect in Grana Padano cheese.</title>
        <authorList>
            <person name="Zago M."/>
            <person name="Rossetti L."/>
            <person name="Bonvini B."/>
            <person name="Carminati D."/>
            <person name="Giraffa G."/>
        </authorList>
    </citation>
    <scope>NUCLEOTIDE SEQUENCE</scope>
    <source>
        <strain evidence="2">4990</strain>
    </source>
</reference>
<keyword evidence="1" id="KW-0812">Transmembrane</keyword>
<evidence type="ECO:0000256" key="1">
    <source>
        <dbReference type="SAM" id="Phobius"/>
    </source>
</evidence>
<gene>
    <name evidence="2" type="ORF">P9J83_10790</name>
</gene>
<dbReference type="Pfam" id="PF12679">
    <property type="entry name" value="ABC2_membrane_2"/>
    <property type="match status" value="1"/>
</dbReference>
<protein>
    <submittedName>
        <fullName evidence="2">ABC transporter permease subunit</fullName>
    </submittedName>
</protein>
<dbReference type="Proteomes" id="UP001182303">
    <property type="component" value="Unassembled WGS sequence"/>
</dbReference>
<evidence type="ECO:0000313" key="3">
    <source>
        <dbReference type="Proteomes" id="UP001182303"/>
    </source>
</evidence>
<sequence length="404" mass="46159">MEIFISELKRKFGIKRFISYILISIILAVLWAWFIIGGRTEGFMMTDCYKGLKGMKAIETAAKDRNVYSGKMTVANFQKSGEVFLNSKNEEDKIVMNDDLLKLSVYADTLVTQNYKLKKISGDDVYQCEEFPLDFGSHFYENENLYYENLIYTKTKNQAEKDLAYKMWNKVEKPYTYYGGYETWRDSADHIQLFTFVLLIIICFFSSGIIARDKECGIDEIISSTKGGRRKLLFAKLFIPIIMAFFMYVFGMGTYMGILNHYLPANALKTSAQLSTTILPYNLGDIMQKMIMVGLIGTLTFCSFTIFISSKAKKKSTAMSISVLVIVSVFLLYVGMDLNDLNNPILKAIKIVLPGSAVFSFCEFRMPVASIFGKAFLYFKLCSFISLLVLFISLIIGSWNYVRR</sequence>
<feature type="transmembrane region" description="Helical" evidence="1">
    <location>
        <begin position="17"/>
        <end position="36"/>
    </location>
</feature>
<keyword evidence="1" id="KW-0472">Membrane</keyword>
<comment type="caution">
    <text evidence="2">The sequence shown here is derived from an EMBL/GenBank/DDBJ whole genome shotgun (WGS) entry which is preliminary data.</text>
</comment>
<feature type="transmembrane region" description="Helical" evidence="1">
    <location>
        <begin position="378"/>
        <end position="402"/>
    </location>
</feature>
<name>A0AAE4JWD9_CLOSG</name>
<dbReference type="RefSeq" id="WP_310943754.1">
    <property type="nucleotide sequence ID" value="NZ_JARUIS010000014.1"/>
</dbReference>
<dbReference type="GO" id="GO:0140359">
    <property type="term" value="F:ABC-type transporter activity"/>
    <property type="evidence" value="ECO:0007669"/>
    <property type="project" value="InterPro"/>
</dbReference>
<evidence type="ECO:0000313" key="2">
    <source>
        <dbReference type="EMBL" id="MDS1003982.1"/>
    </source>
</evidence>